<organism evidence="2 3">
    <name type="scientific">Purpureocillium lavendulum</name>
    <dbReference type="NCBI Taxonomy" id="1247861"/>
    <lineage>
        <taxon>Eukaryota</taxon>
        <taxon>Fungi</taxon>
        <taxon>Dikarya</taxon>
        <taxon>Ascomycota</taxon>
        <taxon>Pezizomycotina</taxon>
        <taxon>Sordariomycetes</taxon>
        <taxon>Hypocreomycetidae</taxon>
        <taxon>Hypocreales</taxon>
        <taxon>Ophiocordycipitaceae</taxon>
        <taxon>Purpureocillium</taxon>
    </lineage>
</organism>
<gene>
    <name evidence="2" type="ORF">O9K51_10003</name>
</gene>
<dbReference type="Proteomes" id="UP001163105">
    <property type="component" value="Unassembled WGS sequence"/>
</dbReference>
<feature type="signal peptide" evidence="1">
    <location>
        <begin position="1"/>
        <end position="18"/>
    </location>
</feature>
<evidence type="ECO:0000256" key="1">
    <source>
        <dbReference type="SAM" id="SignalP"/>
    </source>
</evidence>
<dbReference type="EMBL" id="JAQHRD010000012">
    <property type="protein sequence ID" value="KAJ6437446.1"/>
    <property type="molecule type" value="Genomic_DNA"/>
</dbReference>
<evidence type="ECO:0000313" key="3">
    <source>
        <dbReference type="Proteomes" id="UP001163105"/>
    </source>
</evidence>
<evidence type="ECO:0000313" key="2">
    <source>
        <dbReference type="EMBL" id="KAJ6437446.1"/>
    </source>
</evidence>
<proteinExistence type="predicted"/>
<feature type="chain" id="PRO_5044349027" evidence="1">
    <location>
        <begin position="19"/>
        <end position="242"/>
    </location>
</feature>
<dbReference type="AlphaFoldDB" id="A0AB34FF58"/>
<sequence length="242" mass="25507">MMRFALAYTLLAAVLAAAAPFFAPGPLDLVVRDCQCASDTSCTCADMSPFQRLRIDSTKMDCQDCMDSGKPCACAPPDAALFHCMCPSGRNDGLGEPCPCERGDKPEDLAGRGLINALLHGTPDTRSNSNYNETNPASVHCGEAFRLGKSSTCSGTHSSSAFDKRNSASRWGLLGKLLPGGRDSGKANCGKSLRLWEASTCGGIPDSAMLQCMCEDHKINGKAWPCPCNGPSGDSVFLGNKV</sequence>
<reference evidence="2" key="1">
    <citation type="submission" date="2023-01" db="EMBL/GenBank/DDBJ databases">
        <title>The growth and conidiation of Purpureocillium lavendulum are regulated by nitrogen source and histone H3K14 acetylation.</title>
        <authorList>
            <person name="Tang P."/>
            <person name="Han J."/>
            <person name="Zhang C."/>
            <person name="Tang P."/>
            <person name="Qi F."/>
            <person name="Zhang K."/>
            <person name="Liang L."/>
        </authorList>
    </citation>
    <scope>NUCLEOTIDE SEQUENCE</scope>
    <source>
        <strain evidence="2">YMF1.00683</strain>
    </source>
</reference>
<name>A0AB34FF58_9HYPO</name>
<protein>
    <submittedName>
        <fullName evidence="2">Alpha-fucosidase</fullName>
    </submittedName>
</protein>
<keyword evidence="1" id="KW-0732">Signal</keyword>
<keyword evidence="3" id="KW-1185">Reference proteome</keyword>
<accession>A0AB34FF58</accession>
<comment type="caution">
    <text evidence="2">The sequence shown here is derived from an EMBL/GenBank/DDBJ whole genome shotgun (WGS) entry which is preliminary data.</text>
</comment>